<protein>
    <recommendedName>
        <fullName evidence="2">Homing endonuclease</fullName>
    </recommendedName>
</protein>
<name>A0AAU6W3K9_9VIRU</name>
<reference evidence="1" key="1">
    <citation type="journal article" date="2024" name="J. Gen. Virol.">
        <title>Novel phages of Pseudomonas syringae unveil numerous potential auxiliary metabolic genes.</title>
        <authorList>
            <person name="Feltin C."/>
            <person name="Garneau J.R."/>
            <person name="Morris C.E."/>
            <person name="Berard A."/>
            <person name="Torres-Barcelo C."/>
        </authorList>
    </citation>
    <scope>NUCLEOTIDE SEQUENCE</scope>
</reference>
<sequence length="298" mass="34631">MKDLHYYLEEFLSLEANTHHITRYLKFVLGYKGRPEVTEHHHILPKSLFPDYRSLSQNPWNGVKLSPRAHYIAHRMLWKALPNNSRMAQGFWAMCTAIRDGREYKISSRMFQRLRVECKAHMKPLMREVAIDTKVLFKGDQVRRVKSELVQDLMADGWALGNPTALGHTRNTGVVWMKSLEGEHKMFPKADTFFYELLGWVYDNPASKSDIHLSVVGTFWIHKDGKNLRIPREELPGYQAEGWTKGRYVEKQIGGFIKASDDTKQKMKDAARARPRVSCCFCRKEIDVCNFKKLHSGC</sequence>
<evidence type="ECO:0008006" key="2">
    <source>
        <dbReference type="Google" id="ProtNLM"/>
    </source>
</evidence>
<accession>A0AAU6W3K9</accession>
<gene>
    <name evidence="1" type="ORF">Cygsa01_00040</name>
</gene>
<proteinExistence type="predicted"/>
<organism evidence="1">
    <name type="scientific">Pseudomonas phage Cygsa01</name>
    <dbReference type="NCBI Taxonomy" id="3138529"/>
    <lineage>
        <taxon>Viruses</taxon>
    </lineage>
</organism>
<dbReference type="EMBL" id="PP179332">
    <property type="protein sequence ID" value="XAI71086.1"/>
    <property type="molecule type" value="Genomic_DNA"/>
</dbReference>
<evidence type="ECO:0000313" key="1">
    <source>
        <dbReference type="EMBL" id="XAI71086.1"/>
    </source>
</evidence>